<accession>A0ABD1CHY4</accession>
<dbReference type="InterPro" id="IPR000008">
    <property type="entry name" value="C2_dom"/>
</dbReference>
<dbReference type="Proteomes" id="UP001562425">
    <property type="component" value="Unassembled WGS sequence"/>
</dbReference>
<evidence type="ECO:0000313" key="7">
    <source>
        <dbReference type="Proteomes" id="UP001562425"/>
    </source>
</evidence>
<dbReference type="CDD" id="cd00275">
    <property type="entry name" value="C2_PLC_like"/>
    <property type="match status" value="1"/>
</dbReference>
<dbReference type="Gene3D" id="3.20.20.190">
    <property type="entry name" value="Phosphatidylinositol (PI) phosphodiesterase"/>
    <property type="match status" value="1"/>
</dbReference>
<dbReference type="Pfam" id="PF00387">
    <property type="entry name" value="PI-PLC-Y"/>
    <property type="match status" value="1"/>
</dbReference>
<protein>
    <recommendedName>
        <fullName evidence="1">Phosphoinositide phospholipase C</fullName>
        <ecNumber evidence="1">3.1.4.11</ecNumber>
    </recommendedName>
</protein>
<dbReference type="PROSITE" id="PS50004">
    <property type="entry name" value="C2"/>
    <property type="match status" value="1"/>
</dbReference>
<feature type="non-terminal residue" evidence="6">
    <location>
        <position position="1"/>
    </location>
</feature>
<organism evidence="6 7">
    <name type="scientific">Culex pipiens pipiens</name>
    <name type="common">Northern house mosquito</name>
    <dbReference type="NCBI Taxonomy" id="38569"/>
    <lineage>
        <taxon>Eukaryota</taxon>
        <taxon>Metazoa</taxon>
        <taxon>Ecdysozoa</taxon>
        <taxon>Arthropoda</taxon>
        <taxon>Hexapoda</taxon>
        <taxon>Insecta</taxon>
        <taxon>Pterygota</taxon>
        <taxon>Neoptera</taxon>
        <taxon>Endopterygota</taxon>
        <taxon>Diptera</taxon>
        <taxon>Nematocera</taxon>
        <taxon>Culicoidea</taxon>
        <taxon>Culicidae</taxon>
        <taxon>Culicinae</taxon>
        <taxon>Culicini</taxon>
        <taxon>Culex</taxon>
        <taxon>Culex</taxon>
    </lineage>
</organism>
<gene>
    <name evidence="6" type="ORF">pipiens_017145</name>
</gene>
<dbReference type="SUPFAM" id="SSF51695">
    <property type="entry name" value="PLC-like phosphodiesterases"/>
    <property type="match status" value="1"/>
</dbReference>
<evidence type="ECO:0000259" key="4">
    <source>
        <dbReference type="PROSITE" id="PS50004"/>
    </source>
</evidence>
<dbReference type="InterPro" id="IPR042531">
    <property type="entry name" value="PLC-beta_C_sf"/>
</dbReference>
<dbReference type="SMART" id="SM00149">
    <property type="entry name" value="PLCYc"/>
    <property type="match status" value="1"/>
</dbReference>
<reference evidence="6 7" key="1">
    <citation type="submission" date="2024-05" db="EMBL/GenBank/DDBJ databases">
        <title>Culex pipiens pipiens assembly and annotation.</title>
        <authorList>
            <person name="Alout H."/>
            <person name="Durand T."/>
        </authorList>
    </citation>
    <scope>NUCLEOTIDE SEQUENCE [LARGE SCALE GENOMIC DNA]</scope>
    <source>
        <strain evidence="6">HA-2024</strain>
        <tissue evidence="6">Whole body</tissue>
    </source>
</reference>
<feature type="compositionally biased region" description="Basic and acidic residues" evidence="3">
    <location>
        <begin position="36"/>
        <end position="45"/>
    </location>
</feature>
<keyword evidence="7" id="KW-1185">Reference proteome</keyword>
<proteinExistence type="predicted"/>
<feature type="compositionally biased region" description="Polar residues" evidence="3">
    <location>
        <begin position="356"/>
        <end position="368"/>
    </location>
</feature>
<dbReference type="PROSITE" id="PS50008">
    <property type="entry name" value="PIPLC_Y_DOMAIN"/>
    <property type="match status" value="1"/>
</dbReference>
<feature type="domain" description="PI-PLC Y-box" evidence="5">
    <location>
        <begin position="52"/>
        <end position="168"/>
    </location>
</feature>
<dbReference type="InterPro" id="IPR035892">
    <property type="entry name" value="C2_domain_sf"/>
</dbReference>
<dbReference type="SUPFAM" id="SSF49562">
    <property type="entry name" value="C2 domain (Calcium/lipid-binding domain, CaLB)"/>
    <property type="match status" value="1"/>
</dbReference>
<feature type="coiled-coil region" evidence="2">
    <location>
        <begin position="565"/>
        <end position="614"/>
    </location>
</feature>
<evidence type="ECO:0000256" key="2">
    <source>
        <dbReference type="SAM" id="Coils"/>
    </source>
</evidence>
<evidence type="ECO:0000256" key="3">
    <source>
        <dbReference type="SAM" id="MobiDB-lite"/>
    </source>
</evidence>
<dbReference type="SMART" id="SM00239">
    <property type="entry name" value="C2"/>
    <property type="match status" value="1"/>
</dbReference>
<dbReference type="SUPFAM" id="SSF69989">
    <property type="entry name" value="C-terminal domain of PLC-beta"/>
    <property type="match status" value="1"/>
</dbReference>
<dbReference type="AlphaFoldDB" id="A0ABD1CHY4"/>
<dbReference type="EMBL" id="JBEHCU010012005">
    <property type="protein sequence ID" value="KAL1376004.1"/>
    <property type="molecule type" value="Genomic_DNA"/>
</dbReference>
<dbReference type="InterPro" id="IPR001711">
    <property type="entry name" value="PLipase_C_Pinositol-sp_Y"/>
</dbReference>
<feature type="region of interest" description="Disordered" evidence="3">
    <location>
        <begin position="328"/>
        <end position="376"/>
    </location>
</feature>
<keyword evidence="2" id="KW-0175">Coiled coil</keyword>
<dbReference type="InterPro" id="IPR017946">
    <property type="entry name" value="PLC-like_Pdiesterase_TIM-brl"/>
</dbReference>
<keyword evidence="1" id="KW-0442">Lipid degradation</keyword>
<evidence type="ECO:0000313" key="6">
    <source>
        <dbReference type="EMBL" id="KAL1376004.1"/>
    </source>
</evidence>
<keyword evidence="1" id="KW-0443">Lipid metabolism</keyword>
<feature type="compositionally biased region" description="Low complexity" evidence="3">
    <location>
        <begin position="7"/>
        <end position="16"/>
    </location>
</feature>
<dbReference type="EC" id="3.1.4.11" evidence="1"/>
<dbReference type="PANTHER" id="PTHR10336">
    <property type="entry name" value="PHOSPHOINOSITIDE-SPECIFIC PHOSPHOLIPASE C FAMILY PROTEIN"/>
    <property type="match status" value="1"/>
</dbReference>
<evidence type="ECO:0000256" key="1">
    <source>
        <dbReference type="RuleBase" id="RU361133"/>
    </source>
</evidence>
<evidence type="ECO:0000259" key="5">
    <source>
        <dbReference type="PROSITE" id="PS50008"/>
    </source>
</evidence>
<feature type="domain" description="C2" evidence="4">
    <location>
        <begin position="171"/>
        <end position="296"/>
    </location>
</feature>
<feature type="region of interest" description="Disordered" evidence="3">
    <location>
        <begin position="1"/>
        <end position="45"/>
    </location>
</feature>
<sequence>QIRQSSKESTGSSDTDSSSDDESMPGAVVGPIGSTEADKVPQTKETEAGAEISALVNYVQPVHFSSFENSEKKARYYEMSSFDEKQATTLLKERPIEFVNYNKRQLSRVYPAGTRFDSSNFMPQLFWNAGCQLVALNYQTLDLAMQLNLGLFEYNYRCGYMLKPEFMRRKDRRLDPFAESTVDGIIAGTVIVTVLSGQFLTDKKVGTYVEVDMFGLPADTVRKKFRTRIVRDNGINPCYGEEPFVFKKVVLPELASIRIAAYEEGGKLIGHRVLPPITLATLFLSIVVKDYVPDGLSELAEALANPIKYQSELEKRSEQLAVLQEDMEPIEEDSCPRKDTLKTSDNVTGSPKHRTSIQPPSTTGATDSSTDHERETPLEVISKVVALPVAQSSVDRTSPMLVKQVTIQQQPTTIQERHDSKGHTTAGADHTISKIVADPLEKIFEDKQVRKKRDALEKELKALKKSHDKEKMKLTSQKSGDLTDGIKKSKFGMGNKLVKRFSSKNMADMNIRIPPCANPDGDNACDNSAHAERLKQICRDHANSYRDVLEKYHEVIYNLADDLLRQSQENQMKQMKTNMERETSEVMRQLQLSRKNEVKQLAQVHKDKDELERMKREVDSTLVEKGVAERHDLVKQGLDDHRAKAKAMLEKEAESHACISETFLAHLNTSASTTSCSSVATLPTTSLSSGNLCGSAAGGGTITKSVSTSSTNAHGNNVNNTHA</sequence>
<dbReference type="GO" id="GO:0016042">
    <property type="term" value="P:lipid catabolic process"/>
    <property type="evidence" value="ECO:0007669"/>
    <property type="project" value="UniProtKB-KW"/>
</dbReference>
<comment type="catalytic activity">
    <reaction evidence="1">
        <text>a 1,2-diacyl-sn-glycero-3-phospho-(1D-myo-inositol-4,5-bisphosphate) + H2O = 1D-myo-inositol 1,4,5-trisphosphate + a 1,2-diacyl-sn-glycerol + H(+)</text>
        <dbReference type="Rhea" id="RHEA:33179"/>
        <dbReference type="ChEBI" id="CHEBI:15377"/>
        <dbReference type="ChEBI" id="CHEBI:15378"/>
        <dbReference type="ChEBI" id="CHEBI:17815"/>
        <dbReference type="ChEBI" id="CHEBI:58456"/>
        <dbReference type="ChEBI" id="CHEBI:203600"/>
        <dbReference type="EC" id="3.1.4.11"/>
    </reaction>
</comment>
<feature type="region of interest" description="Disordered" evidence="3">
    <location>
        <begin position="467"/>
        <end position="487"/>
    </location>
</feature>
<dbReference type="Gene3D" id="1.20.1230.10">
    <property type="entry name" value="Phospholipase C beta, distal C-terminal domain"/>
    <property type="match status" value="1"/>
</dbReference>
<dbReference type="GO" id="GO:0004435">
    <property type="term" value="F:phosphatidylinositol-4,5-bisphosphate phospholipase C activity"/>
    <property type="evidence" value="ECO:0007669"/>
    <property type="project" value="UniProtKB-EC"/>
</dbReference>
<dbReference type="Gene3D" id="2.60.40.150">
    <property type="entry name" value="C2 domain"/>
    <property type="match status" value="1"/>
</dbReference>
<dbReference type="PRINTS" id="PR00390">
    <property type="entry name" value="PHPHLIPASEC"/>
</dbReference>
<dbReference type="PANTHER" id="PTHR10336:SF149">
    <property type="entry name" value="1-PHOSPHATIDYLINOSITOL 4,5-BISPHOSPHATE PHOSPHODIESTERASE CLASSES I AND II"/>
    <property type="match status" value="1"/>
</dbReference>
<comment type="caution">
    <text evidence="6">The sequence shown here is derived from an EMBL/GenBank/DDBJ whole genome shotgun (WGS) entry which is preliminary data.</text>
</comment>
<name>A0ABD1CHY4_CULPP</name>
<keyword evidence="1" id="KW-0378">Hydrolase</keyword>
<dbReference type="InterPro" id="IPR001192">
    <property type="entry name" value="PI-PLC_fam"/>
</dbReference>